<dbReference type="EC" id="2.7.13.3" evidence="2"/>
<feature type="transmembrane region" description="Helical" evidence="9">
    <location>
        <begin position="15"/>
        <end position="36"/>
    </location>
</feature>
<dbReference type="PROSITE" id="PS50109">
    <property type="entry name" value="HIS_KIN"/>
    <property type="match status" value="1"/>
</dbReference>
<dbReference type="PANTHER" id="PTHR43547">
    <property type="entry name" value="TWO-COMPONENT HISTIDINE KINASE"/>
    <property type="match status" value="1"/>
</dbReference>
<dbReference type="SUPFAM" id="SSF55874">
    <property type="entry name" value="ATPase domain of HSP90 chaperone/DNA topoisomerase II/histidine kinase"/>
    <property type="match status" value="1"/>
</dbReference>
<reference evidence="12 13" key="1">
    <citation type="journal article" date="2017" name="Genome Announc.">
        <title>Draft Genome Sequence of Romboutsia weinsteinii sp. nov. Strain CCRI-19649(T) Isolated from Surface Water.</title>
        <authorList>
            <person name="Maheux A.F."/>
            <person name="Boudreau D.K."/>
            <person name="Berube E."/>
            <person name="Boissinot M."/>
            <person name="Cantin P."/>
            <person name="Raymond F."/>
            <person name="Corbeil J."/>
            <person name="Omar R.F."/>
            <person name="Bergeron M.G."/>
        </authorList>
    </citation>
    <scope>NUCLEOTIDE SEQUENCE [LARGE SCALE GENOMIC DNA]</scope>
    <source>
        <strain evidence="12 13">CCRI-19649</strain>
    </source>
</reference>
<feature type="transmembrane region" description="Helical" evidence="9">
    <location>
        <begin position="170"/>
        <end position="193"/>
    </location>
</feature>
<dbReference type="Gene3D" id="3.30.450.20">
    <property type="entry name" value="PAS domain"/>
    <property type="match status" value="1"/>
</dbReference>
<evidence type="ECO:0000256" key="6">
    <source>
        <dbReference type="ARBA" id="ARBA00022777"/>
    </source>
</evidence>
<dbReference type="Gene3D" id="1.10.287.130">
    <property type="match status" value="1"/>
</dbReference>
<comment type="caution">
    <text evidence="12">The sequence shown here is derived from an EMBL/GenBank/DDBJ whole genome shotgun (WGS) entry which is preliminary data.</text>
</comment>
<keyword evidence="4" id="KW-0808">Transferase</keyword>
<dbReference type="Gene3D" id="3.30.565.10">
    <property type="entry name" value="Histidine kinase-like ATPase, C-terminal domain"/>
    <property type="match status" value="1"/>
</dbReference>
<sequence>MDIIGRNNIKEKSEVKITMSISLALIIITWIGMNYYKNTASGINHDTLGMITQILNSILGIASTITGLFYYTISKKEDILIMSMIFMSISIDIVMFYIDMATVGINSIDTFVLCNYIIRSGLVLLTIVPTKKIKSIIFYNKNIFLTLILAISLILNRFENNRDILINIKTPGWMIIFTAIGIILYLIAAIIFMRKSVIKRDYSDMIIGFAYVLFLLRGLGSIVAIVNNSYDFKSYLNGIVIVSICYIILTFHLCYDISKQMRKITKLKDDFGIFYNISENNQFNRILICDENSKIIYINNLIRDKYRNVYGNNTTKEEIINVLNKLSKHACKEEKENICKCLDRSGCWEGILNIPNSDEITYCAIQQSYTSYNKKIYKVSLRDDTEKYKLHRKIEDNEHKLRLLMDNTSELITMSDRNGIVTYVNKAVVDRMEYSEDEIIGQSIYTDTSREHIVTEELRTRNEVISLYNVINKSGEKIKLESIKSTIYNKNGEIDGYICIARDTEYTEALENLRVKYDEMLYHQQTKNEFFASLSHELKTPLNIFYSIIQLLDKRSEVDEHDFKAFYKQYNNGLKVNFYRMFRLINNLIDITKLESGFIEPKFENRDIINIVENITLSVIPFANEKNINIIFDTEEEESYIKFDAESIERIMLNLLSNAIKFTDVGGNIDINIEVNKEWVRIIVRDDGIGIPENMQKSIFEKFVQVDKPSHRKNEGSGMGLSIVKSLIDLHDGKIELESYDNKGSKFTIWIPNEALDIIDMNHEETVYNIDSNRIRLELSDICDAL</sequence>
<dbReference type="SMART" id="SM00388">
    <property type="entry name" value="HisKA"/>
    <property type="match status" value="1"/>
</dbReference>
<comment type="catalytic activity">
    <reaction evidence="1">
        <text>ATP + protein L-histidine = ADP + protein N-phospho-L-histidine.</text>
        <dbReference type="EC" id="2.7.13.3"/>
    </reaction>
</comment>
<proteinExistence type="predicted"/>
<feature type="domain" description="Histidine kinase" evidence="10">
    <location>
        <begin position="533"/>
        <end position="755"/>
    </location>
</feature>
<evidence type="ECO:0000259" key="11">
    <source>
        <dbReference type="PROSITE" id="PS50112"/>
    </source>
</evidence>
<dbReference type="InterPro" id="IPR000014">
    <property type="entry name" value="PAS"/>
</dbReference>
<feature type="transmembrane region" description="Helical" evidence="9">
    <location>
        <begin position="79"/>
        <end position="98"/>
    </location>
</feature>
<dbReference type="EMBL" id="NOJY02000039">
    <property type="protein sequence ID" value="RDY25987.1"/>
    <property type="molecule type" value="Genomic_DNA"/>
</dbReference>
<dbReference type="GO" id="GO:0005524">
    <property type="term" value="F:ATP binding"/>
    <property type="evidence" value="ECO:0007669"/>
    <property type="project" value="UniProtKB-KW"/>
</dbReference>
<keyword evidence="9" id="KW-1133">Transmembrane helix</keyword>
<keyword evidence="7" id="KW-0067">ATP-binding</keyword>
<keyword evidence="5" id="KW-0547">Nucleotide-binding</keyword>
<dbReference type="Pfam" id="PF02518">
    <property type="entry name" value="HATPase_c"/>
    <property type="match status" value="1"/>
</dbReference>
<dbReference type="PANTHER" id="PTHR43547:SF2">
    <property type="entry name" value="HYBRID SIGNAL TRANSDUCTION HISTIDINE KINASE C"/>
    <property type="match status" value="1"/>
</dbReference>
<name>A0A371IZZ0_9FIRM</name>
<gene>
    <name evidence="12" type="ORF">CHL78_015510</name>
</gene>
<dbReference type="SMART" id="SM00091">
    <property type="entry name" value="PAS"/>
    <property type="match status" value="1"/>
</dbReference>
<dbReference type="SMART" id="SM00387">
    <property type="entry name" value="HATPase_c"/>
    <property type="match status" value="1"/>
</dbReference>
<evidence type="ECO:0000313" key="13">
    <source>
        <dbReference type="Proteomes" id="UP000215694"/>
    </source>
</evidence>
<evidence type="ECO:0000313" key="12">
    <source>
        <dbReference type="EMBL" id="RDY25987.1"/>
    </source>
</evidence>
<dbReference type="InterPro" id="IPR004358">
    <property type="entry name" value="Sig_transdc_His_kin-like_C"/>
</dbReference>
<feature type="transmembrane region" description="Helical" evidence="9">
    <location>
        <begin position="205"/>
        <end position="226"/>
    </location>
</feature>
<evidence type="ECO:0000256" key="2">
    <source>
        <dbReference type="ARBA" id="ARBA00012438"/>
    </source>
</evidence>
<evidence type="ECO:0000256" key="4">
    <source>
        <dbReference type="ARBA" id="ARBA00022679"/>
    </source>
</evidence>
<dbReference type="InterPro" id="IPR003594">
    <property type="entry name" value="HATPase_dom"/>
</dbReference>
<dbReference type="CDD" id="cd00082">
    <property type="entry name" value="HisKA"/>
    <property type="match status" value="1"/>
</dbReference>
<dbReference type="InterPro" id="IPR036097">
    <property type="entry name" value="HisK_dim/P_sf"/>
</dbReference>
<evidence type="ECO:0000256" key="5">
    <source>
        <dbReference type="ARBA" id="ARBA00022741"/>
    </source>
</evidence>
<dbReference type="InterPro" id="IPR003661">
    <property type="entry name" value="HisK_dim/P_dom"/>
</dbReference>
<keyword evidence="3" id="KW-0597">Phosphoprotein</keyword>
<dbReference type="RefSeq" id="WP_094369734.1">
    <property type="nucleotide sequence ID" value="NZ_NOJY02000039.1"/>
</dbReference>
<evidence type="ECO:0000256" key="9">
    <source>
        <dbReference type="SAM" id="Phobius"/>
    </source>
</evidence>
<dbReference type="Pfam" id="PF00989">
    <property type="entry name" value="PAS"/>
    <property type="match status" value="1"/>
</dbReference>
<evidence type="ECO:0000259" key="10">
    <source>
        <dbReference type="PROSITE" id="PS50109"/>
    </source>
</evidence>
<organism evidence="12 13">
    <name type="scientific">Romboutsia weinsteinii</name>
    <dbReference type="NCBI Taxonomy" id="2020949"/>
    <lineage>
        <taxon>Bacteria</taxon>
        <taxon>Bacillati</taxon>
        <taxon>Bacillota</taxon>
        <taxon>Clostridia</taxon>
        <taxon>Peptostreptococcales</taxon>
        <taxon>Peptostreptococcaceae</taxon>
        <taxon>Romboutsia</taxon>
    </lineage>
</organism>
<feature type="transmembrane region" description="Helical" evidence="9">
    <location>
        <begin position="48"/>
        <end position="72"/>
    </location>
</feature>
<evidence type="ECO:0000256" key="8">
    <source>
        <dbReference type="ARBA" id="ARBA00023012"/>
    </source>
</evidence>
<evidence type="ECO:0000256" key="7">
    <source>
        <dbReference type="ARBA" id="ARBA00022840"/>
    </source>
</evidence>
<evidence type="ECO:0000256" key="3">
    <source>
        <dbReference type="ARBA" id="ARBA00022553"/>
    </source>
</evidence>
<dbReference type="SUPFAM" id="SSF47384">
    <property type="entry name" value="Homodimeric domain of signal transducing histidine kinase"/>
    <property type="match status" value="1"/>
</dbReference>
<dbReference type="Proteomes" id="UP000215694">
    <property type="component" value="Unassembled WGS sequence"/>
</dbReference>
<dbReference type="CDD" id="cd00130">
    <property type="entry name" value="PAS"/>
    <property type="match status" value="1"/>
</dbReference>
<accession>A0A371IZZ0</accession>
<dbReference type="NCBIfam" id="TIGR00229">
    <property type="entry name" value="sensory_box"/>
    <property type="match status" value="1"/>
</dbReference>
<protein>
    <recommendedName>
        <fullName evidence="2">histidine kinase</fullName>
        <ecNumber evidence="2">2.7.13.3</ecNumber>
    </recommendedName>
</protein>
<keyword evidence="9" id="KW-0472">Membrane</keyword>
<dbReference type="InterPro" id="IPR013767">
    <property type="entry name" value="PAS_fold"/>
</dbReference>
<feature type="transmembrane region" description="Helical" evidence="9">
    <location>
        <begin position="142"/>
        <end position="158"/>
    </location>
</feature>
<dbReference type="PRINTS" id="PR00344">
    <property type="entry name" value="BCTRLSENSOR"/>
</dbReference>
<keyword evidence="8" id="KW-0902">Two-component regulatory system</keyword>
<dbReference type="AlphaFoldDB" id="A0A371IZZ0"/>
<dbReference type="OrthoDB" id="1745769at2"/>
<dbReference type="PROSITE" id="PS50112">
    <property type="entry name" value="PAS"/>
    <property type="match status" value="1"/>
</dbReference>
<dbReference type="SUPFAM" id="SSF55785">
    <property type="entry name" value="PYP-like sensor domain (PAS domain)"/>
    <property type="match status" value="1"/>
</dbReference>
<dbReference type="InterPro" id="IPR005467">
    <property type="entry name" value="His_kinase_dom"/>
</dbReference>
<dbReference type="InterPro" id="IPR036890">
    <property type="entry name" value="HATPase_C_sf"/>
</dbReference>
<dbReference type="FunFam" id="3.30.565.10:FF:000037">
    <property type="entry name" value="Hybrid sensor histidine kinase/response regulator"/>
    <property type="match status" value="1"/>
</dbReference>
<keyword evidence="6" id="KW-0418">Kinase</keyword>
<keyword evidence="13" id="KW-1185">Reference proteome</keyword>
<dbReference type="GO" id="GO:0000155">
    <property type="term" value="F:phosphorelay sensor kinase activity"/>
    <property type="evidence" value="ECO:0007669"/>
    <property type="project" value="InterPro"/>
</dbReference>
<feature type="transmembrane region" description="Helical" evidence="9">
    <location>
        <begin position="238"/>
        <end position="258"/>
    </location>
</feature>
<feature type="transmembrane region" description="Helical" evidence="9">
    <location>
        <begin position="110"/>
        <end position="130"/>
    </location>
</feature>
<evidence type="ECO:0000256" key="1">
    <source>
        <dbReference type="ARBA" id="ARBA00000085"/>
    </source>
</evidence>
<dbReference type="GO" id="GO:0006355">
    <property type="term" value="P:regulation of DNA-templated transcription"/>
    <property type="evidence" value="ECO:0007669"/>
    <property type="project" value="InterPro"/>
</dbReference>
<dbReference type="InterPro" id="IPR035965">
    <property type="entry name" value="PAS-like_dom_sf"/>
</dbReference>
<keyword evidence="9" id="KW-0812">Transmembrane</keyword>
<dbReference type="Pfam" id="PF00512">
    <property type="entry name" value="HisKA"/>
    <property type="match status" value="1"/>
</dbReference>
<feature type="domain" description="PAS" evidence="11">
    <location>
        <begin position="397"/>
        <end position="474"/>
    </location>
</feature>